<dbReference type="InterPro" id="IPR050229">
    <property type="entry name" value="GlpE_sulfurtransferase"/>
</dbReference>
<keyword evidence="3" id="KW-1185">Reference proteome</keyword>
<proteinExistence type="predicted"/>
<dbReference type="Gene3D" id="3.40.250.10">
    <property type="entry name" value="Rhodanese-like domain"/>
    <property type="match status" value="1"/>
</dbReference>
<evidence type="ECO:0000313" key="2">
    <source>
        <dbReference type="EMBL" id="MEA0970246.1"/>
    </source>
</evidence>
<comment type="caution">
    <text evidence="2">The sequence shown here is derived from an EMBL/GenBank/DDBJ whole genome shotgun (WGS) entry which is preliminary data.</text>
</comment>
<sequence>MNTIYTVDVITLNSWLESTEAIILDVREPYEYQEGHINGAINIPLSAILVEIDQIKDIQGKKIVLQCKVGGRSMRACQLLQAEGFVHDVWNLEGGINAWKEAGYNIKL</sequence>
<name>A0ABU5NAQ1_9RICK</name>
<dbReference type="Pfam" id="PF00581">
    <property type="entry name" value="Rhodanese"/>
    <property type="match status" value="1"/>
</dbReference>
<dbReference type="PROSITE" id="PS50206">
    <property type="entry name" value="RHODANESE_3"/>
    <property type="match status" value="1"/>
</dbReference>
<organism evidence="2 3">
    <name type="scientific">Candidatus Megaera venefica</name>
    <dbReference type="NCBI Taxonomy" id="2055910"/>
    <lineage>
        <taxon>Bacteria</taxon>
        <taxon>Pseudomonadati</taxon>
        <taxon>Pseudomonadota</taxon>
        <taxon>Alphaproteobacteria</taxon>
        <taxon>Rickettsiales</taxon>
        <taxon>Rickettsiaceae</taxon>
        <taxon>Candidatus Megaera</taxon>
    </lineage>
</organism>
<dbReference type="InterPro" id="IPR001763">
    <property type="entry name" value="Rhodanese-like_dom"/>
</dbReference>
<dbReference type="SUPFAM" id="SSF52821">
    <property type="entry name" value="Rhodanese/Cell cycle control phosphatase"/>
    <property type="match status" value="1"/>
</dbReference>
<dbReference type="PANTHER" id="PTHR43031:SF1">
    <property type="entry name" value="PYRIDINE NUCLEOTIDE-DISULPHIDE OXIDOREDUCTASE"/>
    <property type="match status" value="1"/>
</dbReference>
<dbReference type="InterPro" id="IPR036873">
    <property type="entry name" value="Rhodanese-like_dom_sf"/>
</dbReference>
<dbReference type="RefSeq" id="WP_322776149.1">
    <property type="nucleotide sequence ID" value="NZ_JARJFB010000007.1"/>
</dbReference>
<accession>A0ABU5NAQ1</accession>
<dbReference type="EMBL" id="JARJFB010000007">
    <property type="protein sequence ID" value="MEA0970246.1"/>
    <property type="molecule type" value="Genomic_DNA"/>
</dbReference>
<dbReference type="Proteomes" id="UP001291687">
    <property type="component" value="Unassembled WGS sequence"/>
</dbReference>
<protein>
    <submittedName>
        <fullName evidence="2">Rhodanese-like domain-containing protein</fullName>
    </submittedName>
</protein>
<reference evidence="2 3" key="1">
    <citation type="submission" date="2023-03" db="EMBL/GenBank/DDBJ databases">
        <title>Host association and intracellularity evolved multiple times independently in the Rickettsiales.</title>
        <authorList>
            <person name="Castelli M."/>
            <person name="Nardi T."/>
            <person name="Gammuto L."/>
            <person name="Bellinzona G."/>
            <person name="Sabaneyeva E."/>
            <person name="Potekhin A."/>
            <person name="Serra V."/>
            <person name="Petroni G."/>
            <person name="Sassera D."/>
        </authorList>
    </citation>
    <scope>NUCLEOTIDE SEQUENCE [LARGE SCALE GENOMIC DNA]</scope>
    <source>
        <strain evidence="2 3">Sr 2-6</strain>
    </source>
</reference>
<dbReference type="SMART" id="SM00450">
    <property type="entry name" value="RHOD"/>
    <property type="match status" value="1"/>
</dbReference>
<feature type="domain" description="Rhodanese" evidence="1">
    <location>
        <begin position="17"/>
        <end position="108"/>
    </location>
</feature>
<evidence type="ECO:0000259" key="1">
    <source>
        <dbReference type="PROSITE" id="PS50206"/>
    </source>
</evidence>
<dbReference type="CDD" id="cd00158">
    <property type="entry name" value="RHOD"/>
    <property type="match status" value="1"/>
</dbReference>
<dbReference type="PANTHER" id="PTHR43031">
    <property type="entry name" value="FAD-DEPENDENT OXIDOREDUCTASE"/>
    <property type="match status" value="1"/>
</dbReference>
<evidence type="ECO:0000313" key="3">
    <source>
        <dbReference type="Proteomes" id="UP001291687"/>
    </source>
</evidence>
<gene>
    <name evidence="2" type="ORF">Megvenef_00201</name>
</gene>